<evidence type="ECO:0000313" key="4">
    <source>
        <dbReference type="Proteomes" id="UP000269044"/>
    </source>
</evidence>
<dbReference type="AlphaFoldDB" id="A0A0N8REU7"/>
<evidence type="ECO:0000313" key="2">
    <source>
        <dbReference type="EMBL" id="RMQ18168.1"/>
    </source>
</evidence>
<dbReference type="Proteomes" id="UP000269044">
    <property type="component" value="Unassembled WGS sequence"/>
</dbReference>
<proteinExistence type="predicted"/>
<comment type="caution">
    <text evidence="2">The sequence shown here is derived from an EMBL/GenBank/DDBJ whole genome shotgun (WGS) entry which is preliminary data.</text>
</comment>
<protein>
    <submittedName>
        <fullName evidence="2">Uncharacterized protein</fullName>
    </submittedName>
</protein>
<organism evidence="2 4">
    <name type="scientific">Pseudomonas syringae pv. delphinii</name>
    <dbReference type="NCBI Taxonomy" id="192088"/>
    <lineage>
        <taxon>Bacteria</taxon>
        <taxon>Pseudomonadati</taxon>
        <taxon>Pseudomonadota</taxon>
        <taxon>Gammaproteobacteria</taxon>
        <taxon>Pseudomonadales</taxon>
        <taxon>Pseudomonadaceae</taxon>
        <taxon>Pseudomonas</taxon>
    </lineage>
</organism>
<dbReference type="EMBL" id="RBRA01000315">
    <property type="protein sequence ID" value="RMQ18168.1"/>
    <property type="molecule type" value="Genomic_DNA"/>
</dbReference>
<dbReference type="EMBL" id="RBQG01000096">
    <property type="protein sequence ID" value="RMP15935.1"/>
    <property type="molecule type" value="Genomic_DNA"/>
</dbReference>
<sequence>MLPRWQKTHTRRTGPADRRLCERWRRAALAAAAFREGVDGRAGDRPTFLRTTKNPPKRVFPRTIPTSCRPPPRRWSIILDLGELPVHHLMDPILCLAHRVGNSQVPRSRVSLSLYLADSDLGVRIAGKYFGVRKDLHLADLSTAKNAGNKKPAEAGLYQDHSNSLSAAFPAMVDRP</sequence>
<gene>
    <name evidence="2" type="ORF">ALQ08_101329</name>
    <name evidence="1" type="ORF">ALQ28_101208</name>
</gene>
<dbReference type="Proteomes" id="UP000267908">
    <property type="component" value="Unassembled WGS sequence"/>
</dbReference>
<evidence type="ECO:0000313" key="1">
    <source>
        <dbReference type="EMBL" id="RMP15935.1"/>
    </source>
</evidence>
<evidence type="ECO:0000313" key="3">
    <source>
        <dbReference type="Proteomes" id="UP000267908"/>
    </source>
</evidence>
<reference evidence="3 4" key="1">
    <citation type="submission" date="2018-08" db="EMBL/GenBank/DDBJ databases">
        <title>Recombination of ecologically and evolutionarily significant loci maintains genetic cohesion in the Pseudomonas syringae species complex.</title>
        <authorList>
            <person name="Dillon M."/>
            <person name="Thakur S."/>
            <person name="Almeida R.N.D."/>
            <person name="Weir B.S."/>
            <person name="Guttman D.S."/>
        </authorList>
    </citation>
    <scope>NUCLEOTIDE SEQUENCE [LARGE SCALE GENOMIC DNA]</scope>
    <source>
        <strain evidence="2 4">ICMP 13052</strain>
        <strain evidence="1 3">ICMP 4330</strain>
    </source>
</reference>
<accession>A0A0N8REU7</accession>
<name>A0A0N8REU7_9PSED</name>